<dbReference type="Proteomes" id="UP000629963">
    <property type="component" value="Unassembled WGS sequence"/>
</dbReference>
<name>A0ABR7J9A1_9FLAO</name>
<organism evidence="2 3">
    <name type="scientific">Flavobacterium kayseriense</name>
    <dbReference type="NCBI Taxonomy" id="2764714"/>
    <lineage>
        <taxon>Bacteria</taxon>
        <taxon>Pseudomonadati</taxon>
        <taxon>Bacteroidota</taxon>
        <taxon>Flavobacteriia</taxon>
        <taxon>Flavobacteriales</taxon>
        <taxon>Flavobacteriaceae</taxon>
        <taxon>Flavobacterium</taxon>
    </lineage>
</organism>
<evidence type="ECO:0000313" key="2">
    <source>
        <dbReference type="EMBL" id="MBC5842118.1"/>
    </source>
</evidence>
<evidence type="ECO:0000313" key="3">
    <source>
        <dbReference type="Proteomes" id="UP000629963"/>
    </source>
</evidence>
<proteinExistence type="predicted"/>
<comment type="caution">
    <text evidence="2">The sequence shown here is derived from an EMBL/GenBank/DDBJ whole genome shotgun (WGS) entry which is preliminary data.</text>
</comment>
<evidence type="ECO:0000259" key="1">
    <source>
        <dbReference type="Pfam" id="PF04784"/>
    </source>
</evidence>
<accession>A0ABR7J9A1</accession>
<keyword evidence="3" id="KW-1185">Reference proteome</keyword>
<dbReference type="PANTHER" id="PTHR46361:SF3">
    <property type="entry name" value="ELECTRON CARRIER_ PROTEIN DISULFIDE OXIDOREDUCTASE"/>
    <property type="match status" value="1"/>
</dbReference>
<dbReference type="InterPro" id="IPR006869">
    <property type="entry name" value="DUF547"/>
</dbReference>
<dbReference type="Pfam" id="PF04784">
    <property type="entry name" value="DUF547"/>
    <property type="match status" value="1"/>
</dbReference>
<sequence>MTSTDTAVVTTSDTVTTSIIEVANDNISIAENDKIITKTETTIVTKTEKPSTVVASKSEVAAINHANWTALLQKNVSKSGLVNYKGFQKDSKAVTAYLNELSANVPTKSTSRNATLAYWINAYNAYTVKLIIDNYPTKSIKDINDPWGKKFISLAGKKYSLEGIENEILRKMDEPRIHFAINCASVSCPILLNEAFTEAKLEQQLKAVTKSFINDKSKNTITASKIEVSKIFDWFAADFKTKGSVIDFLNQFSTTKINSNAQVNFKEYNWGLNE</sequence>
<dbReference type="PANTHER" id="PTHR46361">
    <property type="entry name" value="ELECTRON CARRIER/ PROTEIN DISULFIDE OXIDOREDUCTASE"/>
    <property type="match status" value="1"/>
</dbReference>
<dbReference type="EMBL" id="JACRUJ010000004">
    <property type="protein sequence ID" value="MBC5842118.1"/>
    <property type="molecule type" value="Genomic_DNA"/>
</dbReference>
<gene>
    <name evidence="2" type="ORF">H8R23_11935</name>
</gene>
<feature type="domain" description="DUF547" evidence="1">
    <location>
        <begin position="108"/>
        <end position="213"/>
    </location>
</feature>
<reference evidence="2 3" key="1">
    <citation type="submission" date="2020-08" db="EMBL/GenBank/DDBJ databases">
        <title>Description of novel Flavobacterium F-380 isolate.</title>
        <authorList>
            <person name="Saticioglu I.B."/>
            <person name="Duman M."/>
            <person name="Altun S."/>
        </authorList>
    </citation>
    <scope>NUCLEOTIDE SEQUENCE [LARGE SCALE GENOMIC DNA]</scope>
    <source>
        <strain evidence="2 3">F-380</strain>
    </source>
</reference>
<protein>
    <submittedName>
        <fullName evidence="2">DUF547 domain-containing protein</fullName>
    </submittedName>
</protein>